<dbReference type="EMBL" id="BAAAQK010000005">
    <property type="protein sequence ID" value="GAA1844075.1"/>
    <property type="molecule type" value="Genomic_DNA"/>
</dbReference>
<keyword evidence="3" id="KW-1185">Reference proteome</keyword>
<gene>
    <name evidence="2" type="ORF">GCM10009836_24320</name>
</gene>
<evidence type="ECO:0000313" key="3">
    <source>
        <dbReference type="Proteomes" id="UP001500449"/>
    </source>
</evidence>
<organism evidence="2 3">
    <name type="scientific">Pseudonocardia ailaonensis</name>
    <dbReference type="NCBI Taxonomy" id="367279"/>
    <lineage>
        <taxon>Bacteria</taxon>
        <taxon>Bacillati</taxon>
        <taxon>Actinomycetota</taxon>
        <taxon>Actinomycetes</taxon>
        <taxon>Pseudonocardiales</taxon>
        <taxon>Pseudonocardiaceae</taxon>
        <taxon>Pseudonocardia</taxon>
    </lineage>
</organism>
<reference evidence="2 3" key="1">
    <citation type="journal article" date="2019" name="Int. J. Syst. Evol. Microbiol.">
        <title>The Global Catalogue of Microorganisms (GCM) 10K type strain sequencing project: providing services to taxonomists for standard genome sequencing and annotation.</title>
        <authorList>
            <consortium name="The Broad Institute Genomics Platform"/>
            <consortium name="The Broad Institute Genome Sequencing Center for Infectious Disease"/>
            <person name="Wu L."/>
            <person name="Ma J."/>
        </authorList>
    </citation>
    <scope>NUCLEOTIDE SEQUENCE [LARGE SCALE GENOMIC DNA]</scope>
    <source>
        <strain evidence="2 3">JCM 16009</strain>
    </source>
</reference>
<comment type="caution">
    <text evidence="2">The sequence shown here is derived from an EMBL/GenBank/DDBJ whole genome shotgun (WGS) entry which is preliminary data.</text>
</comment>
<evidence type="ECO:0008006" key="4">
    <source>
        <dbReference type="Google" id="ProtNLM"/>
    </source>
</evidence>
<dbReference type="Proteomes" id="UP001500449">
    <property type="component" value="Unassembled WGS sequence"/>
</dbReference>
<evidence type="ECO:0000313" key="2">
    <source>
        <dbReference type="EMBL" id="GAA1844075.1"/>
    </source>
</evidence>
<protein>
    <recommendedName>
        <fullName evidence="4">Major facilitator superfamily (MFS) profile domain-containing protein</fullName>
    </recommendedName>
</protein>
<feature type="transmembrane region" description="Helical" evidence="1">
    <location>
        <begin position="81"/>
        <end position="98"/>
    </location>
</feature>
<keyword evidence="1" id="KW-0472">Membrane</keyword>
<accession>A0ABN2MZP3</accession>
<sequence>MADQAKMSQKRQLVAANFGQALKFLDWTIFGVFARSAELQCLKPPAGGVYRQLRARAQHRHPARQDGRAVPHPQRWSRHQLVVAFSAAIFGGIASYLNTWLSSRGSASVFTWYAIGMYVLTFLLILASKEIRGIALDKAGVTSGTEPDADEASKRLVR</sequence>
<keyword evidence="1" id="KW-1133">Transmembrane helix</keyword>
<proteinExistence type="predicted"/>
<feature type="transmembrane region" description="Helical" evidence="1">
    <location>
        <begin position="110"/>
        <end position="128"/>
    </location>
</feature>
<keyword evidence="1" id="KW-0812">Transmembrane</keyword>
<name>A0ABN2MZP3_9PSEU</name>
<dbReference type="RefSeq" id="WP_344415609.1">
    <property type="nucleotide sequence ID" value="NZ_BAAAQK010000005.1"/>
</dbReference>
<evidence type="ECO:0000256" key="1">
    <source>
        <dbReference type="SAM" id="Phobius"/>
    </source>
</evidence>